<sequence length="152" mass="15220">MRSAVNTVAATAAVLAGITLAAGCSADGDADGAPPSAPPTGETGGSERPSPEQAAEGGMNGVWESTLDDSGIATLTVVGEDVRTEGEVACPGTLDPAESGSTAAIQLDCPDSGSRSGTAELNAEDDHLVVSWEESEFPEAFSRTGEEPVIEE</sequence>
<proteinExistence type="predicted"/>
<keyword evidence="2" id="KW-0732">Signal</keyword>
<evidence type="ECO:0000256" key="2">
    <source>
        <dbReference type="SAM" id="SignalP"/>
    </source>
</evidence>
<gene>
    <name evidence="3" type="ORF">ACFQZU_08815</name>
</gene>
<evidence type="ECO:0000313" key="3">
    <source>
        <dbReference type="EMBL" id="MFD0801418.1"/>
    </source>
</evidence>
<feature type="region of interest" description="Disordered" evidence="1">
    <location>
        <begin position="26"/>
        <end position="68"/>
    </location>
</feature>
<keyword evidence="4" id="KW-1185">Reference proteome</keyword>
<comment type="caution">
    <text evidence="3">The sequence shown here is derived from an EMBL/GenBank/DDBJ whole genome shotgun (WGS) entry which is preliminary data.</text>
</comment>
<accession>A0ABW3BFA0</accession>
<evidence type="ECO:0008006" key="5">
    <source>
        <dbReference type="Google" id="ProtNLM"/>
    </source>
</evidence>
<reference evidence="4" key="1">
    <citation type="journal article" date="2019" name="Int. J. Syst. Evol. Microbiol.">
        <title>The Global Catalogue of Microorganisms (GCM) 10K type strain sequencing project: providing services to taxonomists for standard genome sequencing and annotation.</title>
        <authorList>
            <consortium name="The Broad Institute Genomics Platform"/>
            <consortium name="The Broad Institute Genome Sequencing Center for Infectious Disease"/>
            <person name="Wu L."/>
            <person name="Ma J."/>
        </authorList>
    </citation>
    <scope>NUCLEOTIDE SEQUENCE [LARGE SCALE GENOMIC DNA]</scope>
    <source>
        <strain evidence="4">CCUG 63369</strain>
    </source>
</reference>
<feature type="chain" id="PRO_5046439935" description="Lipoprotein" evidence="2">
    <location>
        <begin position="22"/>
        <end position="152"/>
    </location>
</feature>
<evidence type="ECO:0000256" key="1">
    <source>
        <dbReference type="SAM" id="MobiDB-lite"/>
    </source>
</evidence>
<feature type="signal peptide" evidence="2">
    <location>
        <begin position="1"/>
        <end position="21"/>
    </location>
</feature>
<dbReference type="EMBL" id="JBHTHR010000217">
    <property type="protein sequence ID" value="MFD0801418.1"/>
    <property type="molecule type" value="Genomic_DNA"/>
</dbReference>
<dbReference type="Proteomes" id="UP001596956">
    <property type="component" value="Unassembled WGS sequence"/>
</dbReference>
<evidence type="ECO:0000313" key="4">
    <source>
        <dbReference type="Proteomes" id="UP001596956"/>
    </source>
</evidence>
<name>A0ABW3BFA0_9ACTN</name>
<protein>
    <recommendedName>
        <fullName evidence="5">Lipoprotein</fullName>
    </recommendedName>
</protein>
<dbReference type="PROSITE" id="PS51257">
    <property type="entry name" value="PROKAR_LIPOPROTEIN"/>
    <property type="match status" value="1"/>
</dbReference>
<organism evidence="3 4">
    <name type="scientific">Streptomonospora algeriensis</name>
    <dbReference type="NCBI Taxonomy" id="995084"/>
    <lineage>
        <taxon>Bacteria</taxon>
        <taxon>Bacillati</taxon>
        <taxon>Actinomycetota</taxon>
        <taxon>Actinomycetes</taxon>
        <taxon>Streptosporangiales</taxon>
        <taxon>Nocardiopsidaceae</taxon>
        <taxon>Streptomonospora</taxon>
    </lineage>
</organism>